<evidence type="ECO:0000313" key="2">
    <source>
        <dbReference type="Proteomes" id="UP000436858"/>
    </source>
</evidence>
<dbReference type="PANTHER" id="PTHR30273:SF2">
    <property type="entry name" value="PROTEIN FECR"/>
    <property type="match status" value="1"/>
</dbReference>
<dbReference type="OMA" id="LEGRRIM"/>
<dbReference type="Pfam" id="PF04773">
    <property type="entry name" value="FecR"/>
    <property type="match status" value="1"/>
</dbReference>
<dbReference type="GO" id="GO:0016989">
    <property type="term" value="F:sigma factor antagonist activity"/>
    <property type="evidence" value="ECO:0007669"/>
    <property type="project" value="TreeGrafter"/>
</dbReference>
<dbReference type="EMBL" id="WCRY01000005">
    <property type="protein sequence ID" value="KAB4484488.1"/>
    <property type="molecule type" value="Genomic_DNA"/>
</dbReference>
<gene>
    <name evidence="1" type="ORF">GAN91_07595</name>
</gene>
<dbReference type="InterPro" id="IPR012373">
    <property type="entry name" value="Ferrdict_sens_TM"/>
</dbReference>
<proteinExistence type="predicted"/>
<dbReference type="PANTHER" id="PTHR30273">
    <property type="entry name" value="PERIPLASMIC SIGNAL SENSOR AND SIGMA FACTOR ACTIVATOR FECR-RELATED"/>
    <property type="match status" value="1"/>
</dbReference>
<comment type="caution">
    <text evidence="1">The sequence shown here is derived from an EMBL/GenBank/DDBJ whole genome shotgun (WGS) entry which is preliminary data.</text>
</comment>
<protein>
    <submittedName>
        <fullName evidence="1">DUF4974 domain-containing protein</fullName>
    </submittedName>
</protein>
<evidence type="ECO:0000313" key="1">
    <source>
        <dbReference type="EMBL" id="KAB4484488.1"/>
    </source>
</evidence>
<reference evidence="1 2" key="1">
    <citation type="journal article" date="2019" name="Nat. Med.">
        <title>A library of human gut bacterial isolates paired with longitudinal multiomics data enables mechanistic microbiome research.</title>
        <authorList>
            <person name="Poyet M."/>
            <person name="Groussin M."/>
            <person name="Gibbons S.M."/>
            <person name="Avila-Pacheco J."/>
            <person name="Jiang X."/>
            <person name="Kearney S.M."/>
            <person name="Perrotta A.R."/>
            <person name="Berdy B."/>
            <person name="Zhao S."/>
            <person name="Lieberman T.D."/>
            <person name="Swanson P.K."/>
            <person name="Smith M."/>
            <person name="Roesemann S."/>
            <person name="Alexander J.E."/>
            <person name="Rich S.A."/>
            <person name="Livny J."/>
            <person name="Vlamakis H."/>
            <person name="Clish C."/>
            <person name="Bullock K."/>
            <person name="Deik A."/>
            <person name="Scott J."/>
            <person name="Pierce K.A."/>
            <person name="Xavier R.J."/>
            <person name="Alm E.J."/>
        </authorList>
    </citation>
    <scope>NUCLEOTIDE SEQUENCE [LARGE SCALE GENOMIC DNA]</scope>
    <source>
        <strain evidence="1 2">BIOML-A162</strain>
    </source>
</reference>
<dbReference type="GeneID" id="60924458"/>
<name>A0A0P0FLQ7_BACT4</name>
<dbReference type="Gene3D" id="3.55.50.30">
    <property type="match status" value="1"/>
</dbReference>
<dbReference type="Proteomes" id="UP000436858">
    <property type="component" value="Unassembled WGS sequence"/>
</dbReference>
<dbReference type="InterPro" id="IPR032508">
    <property type="entry name" value="FecR_C"/>
</dbReference>
<organism evidence="1 2">
    <name type="scientific">Bacteroides thetaiotaomicron</name>
    <dbReference type="NCBI Taxonomy" id="818"/>
    <lineage>
        <taxon>Bacteria</taxon>
        <taxon>Pseudomonadati</taxon>
        <taxon>Bacteroidota</taxon>
        <taxon>Bacteroidia</taxon>
        <taxon>Bacteroidales</taxon>
        <taxon>Bacteroidaceae</taxon>
        <taxon>Bacteroides</taxon>
    </lineage>
</organism>
<dbReference type="KEGG" id="btho:Btheta7330_05024"/>
<sequence>MIKRKRSINSIIHDQLLGYASEEDKKQLQSWLDSSQENRENYDRLMREACLIDRYKQFAQVDEARAWERFQKKHFSIRSARWIKIGRYAAIFLLPIIGFAIWFWTLRLMDSQPVISDEVRIAMIRSEKMGKQKATLVLANGQKMDLKSVPAKPLQDSVEQVTVAQPSVPETDVNESEEVSVVENNKLSTYDDSEFWMTFEDGTRVHLNYNTTLKYPPHFGTTTRTVYLDGEAYFQVAKDSKRPFRVITANGVVKQYGTTFNVNTHVPGITKVVLVKGSVSVLPNQGGEYKIKPGELAVLQADTQDVQISVVDIEPYIAWNSGRFVFDNCSLESLMNVISRWYNKDVVFESEDTKKIRFTGDIDRYGSIEPILKAIQRVTHLEMEIQGKTIIIKK</sequence>
<accession>A0A0P0FLQ7</accession>
<dbReference type="Pfam" id="PF16344">
    <property type="entry name" value="FecR_C"/>
    <property type="match status" value="1"/>
</dbReference>
<dbReference type="RefSeq" id="WP_011108736.1">
    <property type="nucleotide sequence ID" value="NZ_CAXKYD010000010.1"/>
</dbReference>
<dbReference type="Gene3D" id="2.60.120.1440">
    <property type="match status" value="1"/>
</dbReference>
<dbReference type="AlphaFoldDB" id="A0A0P0FLQ7"/>
<dbReference type="InterPro" id="IPR006860">
    <property type="entry name" value="FecR"/>
</dbReference>